<keyword evidence="4" id="KW-0812">Transmembrane</keyword>
<dbReference type="SUPFAM" id="SSF74650">
    <property type="entry name" value="Galactose mutarotase-like"/>
    <property type="match status" value="2"/>
</dbReference>
<protein>
    <submittedName>
        <fullName evidence="8">Cyclic beta 1-2 glucan synthetase</fullName>
    </submittedName>
</protein>
<dbReference type="GO" id="GO:0005975">
    <property type="term" value="P:carbohydrate metabolic process"/>
    <property type="evidence" value="ECO:0007669"/>
    <property type="project" value="InterPro"/>
</dbReference>
<dbReference type="SUPFAM" id="SSF48208">
    <property type="entry name" value="Six-hairpin glycosidases"/>
    <property type="match status" value="1"/>
</dbReference>
<dbReference type="Pfam" id="PF10091">
    <property type="entry name" value="Glycoamylase"/>
    <property type="match status" value="1"/>
</dbReference>
<accession>A0A6L5JSU5</accession>
<feature type="domain" description="Glycoamylase-like" evidence="6">
    <location>
        <begin position="1445"/>
        <end position="1641"/>
    </location>
</feature>
<comment type="caution">
    <text evidence="8">The sequence shown here is derived from an EMBL/GenBank/DDBJ whole genome shotgun (WGS) entry which is preliminary data.</text>
</comment>
<dbReference type="OrthoDB" id="9769991at2"/>
<evidence type="ECO:0000259" key="6">
    <source>
        <dbReference type="Pfam" id="PF10091"/>
    </source>
</evidence>
<dbReference type="InterPro" id="IPR010383">
    <property type="entry name" value="Glyco_hydrolase_94_b-supersand"/>
</dbReference>
<feature type="region of interest" description="Disordered" evidence="3">
    <location>
        <begin position="3008"/>
        <end position="3034"/>
    </location>
</feature>
<dbReference type="InterPro" id="IPR008928">
    <property type="entry name" value="6-hairpin_glycosidase_sf"/>
</dbReference>
<keyword evidence="2" id="KW-0808">Transferase</keyword>
<keyword evidence="4" id="KW-0472">Membrane</keyword>
<evidence type="ECO:0000313" key="8">
    <source>
        <dbReference type="EMBL" id="MQY50443.1"/>
    </source>
</evidence>
<dbReference type="InterPro" id="IPR037824">
    <property type="entry name" value="GH94N_2_NdvB"/>
</dbReference>
<dbReference type="CDD" id="cd11753">
    <property type="entry name" value="GH94N_ChvB_NdvB_2_like"/>
    <property type="match status" value="1"/>
</dbReference>
<dbReference type="EMBL" id="WIXJ01000001">
    <property type="protein sequence ID" value="MQY50443.1"/>
    <property type="molecule type" value="Genomic_DNA"/>
</dbReference>
<feature type="domain" description="Glycosyl hydrolase 94 supersandwich" evidence="5">
    <location>
        <begin position="2215"/>
        <end position="2483"/>
    </location>
</feature>
<feature type="domain" description="Glycosyl hydrolase 94 supersandwich" evidence="5">
    <location>
        <begin position="1697"/>
        <end position="1983"/>
    </location>
</feature>
<dbReference type="InterPro" id="IPR037820">
    <property type="entry name" value="GH94N_NdvB"/>
</dbReference>
<evidence type="ECO:0000313" key="9">
    <source>
        <dbReference type="Proteomes" id="UP000480275"/>
    </source>
</evidence>
<feature type="transmembrane region" description="Helical" evidence="4">
    <location>
        <begin position="862"/>
        <end position="879"/>
    </location>
</feature>
<evidence type="ECO:0000256" key="4">
    <source>
        <dbReference type="SAM" id="Phobius"/>
    </source>
</evidence>
<feature type="domain" description="Glycosyl hydrolase 94 catalytic" evidence="7">
    <location>
        <begin position="2809"/>
        <end position="2948"/>
    </location>
</feature>
<feature type="domain" description="Glycosyl hydrolase 94 catalytic" evidence="7">
    <location>
        <begin position="2498"/>
        <end position="2781"/>
    </location>
</feature>
<feature type="transmembrane region" description="Helical" evidence="4">
    <location>
        <begin position="390"/>
        <end position="409"/>
    </location>
</feature>
<organism evidence="8 9">
    <name type="scientific">Rhodocyclus tenuis</name>
    <name type="common">Rhodospirillum tenue</name>
    <dbReference type="NCBI Taxonomy" id="1066"/>
    <lineage>
        <taxon>Bacteria</taxon>
        <taxon>Pseudomonadati</taxon>
        <taxon>Pseudomonadota</taxon>
        <taxon>Betaproteobacteria</taxon>
        <taxon>Rhodocyclales</taxon>
        <taxon>Rhodocyclaceae</taxon>
        <taxon>Rhodocyclus</taxon>
    </lineage>
</organism>
<dbReference type="Proteomes" id="UP000480275">
    <property type="component" value="Unassembled WGS sequence"/>
</dbReference>
<dbReference type="InterPro" id="IPR052047">
    <property type="entry name" value="GH94_Enzymes"/>
</dbReference>
<keyword evidence="1" id="KW-0328">Glycosyltransferase</keyword>
<dbReference type="InterPro" id="IPR033432">
    <property type="entry name" value="GH94_catalytic"/>
</dbReference>
<dbReference type="Pfam" id="PF17167">
    <property type="entry name" value="Glyco_hydro_94"/>
    <property type="match status" value="2"/>
</dbReference>
<reference evidence="8 9" key="1">
    <citation type="submission" date="2019-10" db="EMBL/GenBank/DDBJ databases">
        <title>Whole-genome sequence of the purple nonsulfur photosynthetic bacterium Rhodocyclus tenuis.</title>
        <authorList>
            <person name="Kyndt J.A."/>
            <person name="Meyer T.E."/>
        </authorList>
    </citation>
    <scope>NUCLEOTIDE SEQUENCE [LARGE SCALE GENOMIC DNA]</scope>
    <source>
        <strain evidence="8 9">DSM 110</strain>
    </source>
</reference>
<dbReference type="SMART" id="SM01068">
    <property type="entry name" value="CBM_X"/>
    <property type="match status" value="2"/>
</dbReference>
<dbReference type="CDD" id="cd11756">
    <property type="entry name" value="GH94N_ChvB_NdvB_1_like"/>
    <property type="match status" value="1"/>
</dbReference>
<dbReference type="PANTHER" id="PTHR37469">
    <property type="entry name" value="CELLOBIONIC ACID PHOSPHORYLASE-RELATED"/>
    <property type="match status" value="1"/>
</dbReference>
<dbReference type="Gene3D" id="1.50.10.10">
    <property type="match status" value="1"/>
</dbReference>
<dbReference type="InterPro" id="IPR011013">
    <property type="entry name" value="Gal_mutarotase_sf_dom"/>
</dbReference>
<dbReference type="Gene3D" id="2.60.420.10">
    <property type="entry name" value="Maltose phosphorylase, domain 3"/>
    <property type="match status" value="1"/>
</dbReference>
<dbReference type="Gene3D" id="1.50.10.140">
    <property type="match status" value="2"/>
</dbReference>
<sequence length="3079" mass="336828">MEQHGRALAATHALAAGAAPDQLLARLAANESALLGVSRLLTAGVSENRLITPAGEWLLDNFYLIEEQIRTAKRHLPKTYSLQLPRLAGTRRDDGSVSAETGRPRVYDLALETVAHGDGRVDSETLIRFVAAYQSVTALKLGELWAIPIMLRLALIENLRRVSVRLSAGWLERNLADGWADRMTDAAENDPKSLILVIAEMAHSAPPMSSAFVAELARRLKGRGPALALPLTWIEQRLCETGLGIEPMVQTENQQQAADQVSISNSIGSLRVLADMDWRDFVETLSVVERTLRGDPAGVYAHMDFATRDQYRHATERIARKSRLDESEVAQAVVALARAAESRSAASPAAHVGYYLLDAGLPALERVAGVHFSAREQLCRLARRHALTSYLGAIAALTAGGSALLIAQWRGLSAPALLPPLLMDWLWPLLAVLCVLAASQWAVALVNWLATLLVEARALPKLDFSSGIPDAARTLVVVPTLLSGAAAIEELVEALEVRYLANRDERLHFALLTDFCDASQETLPDDAALVSLARRRIEELNEKYGGAGPAGRHDLFFLFHRPRQWNPHERLWMGYERKRGKIADLNALLRAVPPATVLDARRAAPASRFAQVVGDTRRLSQIRYVITLDTDTQLPRDAARQFVGAMAHPLNRPRLDPARRRVVAGYGILQPRVAVSLPGTNRSRYARLYGGEPGIDPYTRAVSDVYQDVFGEGSFIGKGIYDVDAFETVLGGRLPENRVLSHDLLEGCYARAGLLSDVELYEDFPARYATDVRRRHRWIRGDWQLTGWLWPRVPVRGTPPVPQVTHSPGVPSAPRALPTAAEAVANSADDPEPPPQSGAEEAGRNPLSVLSRWKLFDNLRRSLVSLSLTLLLVLGWGLLPAPLLWAVSLLAVVLLPAVLAVCVEVLQKPHEVLLRQHLAGVSRAASRRLLQLGFEIACWPFEAYFSVDAILRSLWRTQVSHRRVLEWTPSGTPEAGGPRTRAGELRRTYCAMAVSPLLAFATAAALLRWAPFALFVAAPVLLAWLTAPLLASWISRPLGRRETPLNPAQTLFLRALARRTWAFFENFVGEDDHWLPPDNFQEYRVASIAHRTSPTNIGLALLANLAAYDFGYLAAGPLLQRTGNTLQTLDALERYRGHFFNWYNTQTLQALQPRYISTVDSGNLAGHLLTLRAGLLALADDPIVSPALLAGLLDTSEILADSLSGVGGRAAACLHAVRQSLLGAIAAALIRPQSLPRLRHELQTLAAHADELLVLALARQAGGGATLAGDETVAWAQALLRQLSEALAELDWLAPWLALPPEPEGLDAVLVDIVSGADAGTGETASAIGSAPHPAGHSPASAGNLLDTAPSLRTLATLDARLGPRMAQHLAASTLTSAQRVWLADLEGLLVLASARARERMGRLDALVRHAGELASIDYDFLYDTTRHLLSIGYNVDEHRADKSYYDLLASEARLCSFVAIAQGTLPQENWFALGRLLAGTSGEPVLLSWSGSMFEYLMPLLVMPTYDNTLLDQTCKAAVARQIDYGVRRGVPWGMSESGYNTVDMHLNYQYRAFGVPGLGLKRGLAEDLVIAPYASALALMVAPEAACLNLQRLSSEGFLGRFGFFEAIDYTPARQRRGQSRVVVRSFMAHHQGMSLLALAYQVLQRPMQRRFESDRRFQAVMLLLQERIPKATALFSPILHLSEARSMPVSAQPALRVFTSPETPAPEVQLLSNGRYHVMISQAGGGYSRWRDLAVSRWREDGTRDHWGSFCYLREISGDTLGALWSTTHQPVLQPCASATAVFSEGRAEFRRHDAVALGSGDFETHTDIVVSPEDDIELRRVRVTNRSRKHREIEVTSYSEVVLASPASDFLHPAFSNLFVQTEIVPEHRAIVCTRRPRAREEQPPWMLHLVAVHGADCDEASYETDRARFIGRGRSAERPLAMDSAAPLSGSAGSVLDPVVAIRHRLRLDPEQTATIDLVFGVAESRAQALCLIEKYQDRHLADRVFDLTWTHSQAVLWQLNASEADAVLYTRLASAIVYAGPALRADAAVLIKNRRGQSGLWSYAISGDLPIVLLQIGDAANIELVRQLVQAHAYWRLKGLVVDLVIWNEDHAGYRQRLQDQIMGMIASGMEASVIDRPGGIFARSAEHISSEDRLLLHSVARAVICDHRGTLAEQLDHRTSTLPLPPRFVATRALTVSGAGEYAPPPVTGEAAALILCNGLGGFSPDGREYRIALPPGQTTPMPWANVIANPDFGTVISESGSAYTFGENAHEYRLTPWDNDPVGDSSGEALYLRDEESGQFWSPTPLPAAGPAAYRVRHGFGYSVFATCVDGIDSELLVFVAIDAGVKFSALRVRNVSGRPRRLSATGYVEWVLGDVRGKSAMHISTFLDTDTGAVLAGNPFNPEFAGLVAFFDVDAPVRTVSGDRREFIGRNGSLRDPAALHRSRLSGRVGAGLDPCAALQLVFELPAGQERTFIFRLGVASSADEARVLVRRFRGAAAADAAREAVARFWRQTLGVMRIETPEPSVDVLANGWLLYQTLACRVWARSGYYQSGGAFGFRDQLQDVMALIDADPPRVRQHLLLCASRQFQEGDVQHWWHPPAGRGVRTHCSDDFLWLPLAVCRYVEGSGDGAILDEAVGFLEGRSVNPDDDSYYDLPGRSAEVASLYEHCLRAIRHGVRLGAHGLPLMGSGDWNDGMNRVGIHGKGESVWLGFFLCYVLAGFAQLADRRGDTRVADECRSDGARLRDSLEQNAWDGQWYRRAYFDDGTPLGSATNVECRIDSIAQSWSVLSALSPFNPAATGAPGAWAEGAAAAPGVSALSRRRARQAMQAVDEHLVRRHDGLILLLDPPFDSSALDPGYIRGYVPGVRENGGQYTHGAIWAAMAFAALGDGERAWELLHFINPVNHALTPGAVARYKAEPYVVAADVYAAEPHVGRAGWSWYTGSAGWLYRLITESLLGVRRLGDVLHIAPCLPADWPSFSVSYRFGTATYWVQVTQQSEAAPALDGAAAAPVARPVSRPVADASVEDTQVEEDRREEARQEETQHAEAWVEEIRLDGAVLATRNVALCDDGREHCVEVRVRRGVVTLQR</sequence>
<evidence type="ECO:0000256" key="3">
    <source>
        <dbReference type="SAM" id="MobiDB-lite"/>
    </source>
</evidence>
<proteinExistence type="predicted"/>
<feature type="transmembrane region" description="Helical" evidence="4">
    <location>
        <begin position="1013"/>
        <end position="1034"/>
    </location>
</feature>
<dbReference type="InterPro" id="IPR037018">
    <property type="entry name" value="GH65_N"/>
</dbReference>
<dbReference type="PANTHER" id="PTHR37469:SF2">
    <property type="entry name" value="CELLOBIONIC ACID PHOSPHORYLASE"/>
    <property type="match status" value="1"/>
</dbReference>
<feature type="transmembrane region" description="Helical" evidence="4">
    <location>
        <begin position="885"/>
        <end position="906"/>
    </location>
</feature>
<evidence type="ECO:0000256" key="2">
    <source>
        <dbReference type="ARBA" id="ARBA00022679"/>
    </source>
</evidence>
<feature type="transmembrane region" description="Helical" evidence="4">
    <location>
        <begin position="429"/>
        <end position="454"/>
    </location>
</feature>
<evidence type="ECO:0000259" key="7">
    <source>
        <dbReference type="Pfam" id="PF17167"/>
    </source>
</evidence>
<feature type="region of interest" description="Disordered" evidence="3">
    <location>
        <begin position="800"/>
        <end position="843"/>
    </location>
</feature>
<keyword evidence="4" id="KW-1133">Transmembrane helix</keyword>
<dbReference type="Gene3D" id="2.70.98.40">
    <property type="entry name" value="Glycoside hydrolase, family 65, N-terminal domain"/>
    <property type="match status" value="2"/>
</dbReference>
<gene>
    <name evidence="8" type="ORF">GHK24_01420</name>
</gene>
<feature type="transmembrane region" description="Helical" evidence="4">
    <location>
        <begin position="989"/>
        <end position="1007"/>
    </location>
</feature>
<dbReference type="InterPro" id="IPR019282">
    <property type="entry name" value="Glycoamylase-like_cons_dom"/>
</dbReference>
<evidence type="ECO:0000256" key="1">
    <source>
        <dbReference type="ARBA" id="ARBA00022676"/>
    </source>
</evidence>
<dbReference type="Pfam" id="PF06165">
    <property type="entry name" value="GH94_b-supersand"/>
    <property type="match status" value="2"/>
</dbReference>
<evidence type="ECO:0000259" key="5">
    <source>
        <dbReference type="Pfam" id="PF06165"/>
    </source>
</evidence>
<feature type="compositionally biased region" description="Basic and acidic residues" evidence="3">
    <location>
        <begin position="3021"/>
        <end position="3034"/>
    </location>
</feature>
<dbReference type="GO" id="GO:0030246">
    <property type="term" value="F:carbohydrate binding"/>
    <property type="evidence" value="ECO:0007669"/>
    <property type="project" value="InterPro"/>
</dbReference>
<dbReference type="InterPro" id="IPR012341">
    <property type="entry name" value="6hp_glycosidase-like_sf"/>
</dbReference>
<name>A0A6L5JSU5_RHOTE</name>
<dbReference type="GO" id="GO:0016757">
    <property type="term" value="F:glycosyltransferase activity"/>
    <property type="evidence" value="ECO:0007669"/>
    <property type="project" value="UniProtKB-KW"/>
</dbReference>